<dbReference type="PANTHER" id="PTHR21229:SF1">
    <property type="entry name" value="GH17801P"/>
    <property type="match status" value="1"/>
</dbReference>
<evidence type="ECO:0000256" key="3">
    <source>
        <dbReference type="ARBA" id="ARBA00022729"/>
    </source>
</evidence>
<organism evidence="8 9">
    <name type="scientific">Stegodyphus mimosarum</name>
    <name type="common">African social velvet spider</name>
    <dbReference type="NCBI Taxonomy" id="407821"/>
    <lineage>
        <taxon>Eukaryota</taxon>
        <taxon>Metazoa</taxon>
        <taxon>Ecdysozoa</taxon>
        <taxon>Arthropoda</taxon>
        <taxon>Chelicerata</taxon>
        <taxon>Arachnida</taxon>
        <taxon>Araneae</taxon>
        <taxon>Araneomorphae</taxon>
        <taxon>Entelegynae</taxon>
        <taxon>Eresoidea</taxon>
        <taxon>Eresidae</taxon>
        <taxon>Stegodyphus</taxon>
    </lineage>
</organism>
<dbReference type="GO" id="GO:0005794">
    <property type="term" value="C:Golgi apparatus"/>
    <property type="evidence" value="ECO:0007669"/>
    <property type="project" value="TreeGrafter"/>
</dbReference>
<dbReference type="InterPro" id="IPR009637">
    <property type="entry name" value="GPR107/GPR108-like"/>
</dbReference>
<dbReference type="EMBL" id="KK121255">
    <property type="protein sequence ID" value="KFM80066.1"/>
    <property type="molecule type" value="Genomic_DNA"/>
</dbReference>
<dbReference type="InterPro" id="IPR053937">
    <property type="entry name" value="GOST_TM"/>
</dbReference>
<keyword evidence="4 6" id="KW-1133">Transmembrane helix</keyword>
<dbReference type="GO" id="GO:0042147">
    <property type="term" value="P:retrograde transport, endosome to Golgi"/>
    <property type="evidence" value="ECO:0007669"/>
    <property type="project" value="TreeGrafter"/>
</dbReference>
<comment type="subcellular location">
    <subcellularLocation>
        <location evidence="1">Membrane</location>
        <topology evidence="1">Multi-pass membrane protein</topology>
    </subcellularLocation>
</comment>
<evidence type="ECO:0000256" key="6">
    <source>
        <dbReference type="SAM" id="Phobius"/>
    </source>
</evidence>
<protein>
    <submittedName>
        <fullName evidence="8">Transmembrane protein 87A</fullName>
    </submittedName>
</protein>
<evidence type="ECO:0000256" key="5">
    <source>
        <dbReference type="ARBA" id="ARBA00023136"/>
    </source>
</evidence>
<feature type="transmembrane region" description="Helical" evidence="6">
    <location>
        <begin position="327"/>
        <end position="344"/>
    </location>
</feature>
<keyword evidence="9" id="KW-1185">Reference proteome</keyword>
<dbReference type="STRING" id="407821.A0A087URS7"/>
<dbReference type="GO" id="GO:0016020">
    <property type="term" value="C:membrane"/>
    <property type="evidence" value="ECO:0007669"/>
    <property type="project" value="UniProtKB-SubCell"/>
</dbReference>
<feature type="transmembrane region" description="Helical" evidence="6">
    <location>
        <begin position="304"/>
        <end position="321"/>
    </location>
</feature>
<proteinExistence type="predicted"/>
<dbReference type="PANTHER" id="PTHR21229">
    <property type="entry name" value="LUNG SEVEN TRANSMEMBRANE RECEPTOR"/>
    <property type="match status" value="1"/>
</dbReference>
<dbReference type="Proteomes" id="UP000054359">
    <property type="component" value="Unassembled WGS sequence"/>
</dbReference>
<accession>A0A087URS7</accession>
<keyword evidence="3" id="KW-0732">Signal</keyword>
<keyword evidence="5 6" id="KW-0472">Membrane</keyword>
<reference evidence="8 9" key="1">
    <citation type="submission" date="2013-11" db="EMBL/GenBank/DDBJ databases">
        <title>Genome sequencing of Stegodyphus mimosarum.</title>
        <authorList>
            <person name="Bechsgaard J."/>
        </authorList>
    </citation>
    <scope>NUCLEOTIDE SEQUENCE [LARGE SCALE GENOMIC DNA]</scope>
</reference>
<keyword evidence="2 6" id="KW-0812">Transmembrane</keyword>
<gene>
    <name evidence="8" type="ORF">X975_13590</name>
</gene>
<name>A0A087URS7_STEMI</name>
<dbReference type="AlphaFoldDB" id="A0A087URS7"/>
<evidence type="ECO:0000259" key="7">
    <source>
        <dbReference type="Pfam" id="PF06814"/>
    </source>
</evidence>
<dbReference type="GO" id="GO:0005829">
    <property type="term" value="C:cytosol"/>
    <property type="evidence" value="ECO:0007669"/>
    <property type="project" value="GOC"/>
</dbReference>
<feature type="transmembrane region" description="Helical" evidence="6">
    <location>
        <begin position="224"/>
        <end position="244"/>
    </location>
</feature>
<feature type="non-terminal residue" evidence="8">
    <location>
        <position position="373"/>
    </location>
</feature>
<evidence type="ECO:0000313" key="9">
    <source>
        <dbReference type="Proteomes" id="UP000054359"/>
    </source>
</evidence>
<evidence type="ECO:0000256" key="2">
    <source>
        <dbReference type="ARBA" id="ARBA00022692"/>
    </source>
</evidence>
<evidence type="ECO:0000256" key="1">
    <source>
        <dbReference type="ARBA" id="ARBA00004141"/>
    </source>
</evidence>
<evidence type="ECO:0000256" key="4">
    <source>
        <dbReference type="ARBA" id="ARBA00022989"/>
    </source>
</evidence>
<evidence type="ECO:0000313" key="8">
    <source>
        <dbReference type="EMBL" id="KFM80066.1"/>
    </source>
</evidence>
<dbReference type="Pfam" id="PF06814">
    <property type="entry name" value="GOST_TM"/>
    <property type="match status" value="1"/>
</dbReference>
<dbReference type="OrthoDB" id="19932at2759"/>
<feature type="transmembrane region" description="Helical" evidence="6">
    <location>
        <begin position="256"/>
        <end position="276"/>
    </location>
</feature>
<feature type="domain" description="GOST seven transmembrane" evidence="7">
    <location>
        <begin position="223"/>
        <end position="372"/>
    </location>
</feature>
<sequence length="373" mass="41331">MSTNYFPKIRFYVSKPVRLQCSNRILHLEYINASFVTFSEKLNIPPECENNVNIFTTNPTVTGKMDNASLTLSQEHHFVKPDGVHSDVQKNVNSSNGNMKKTSNYDASNHISSIKKRASQVEINSDIQLIKQPGIKRAQGNSVHAQNSSDPLSNKNSYPYGYISGPFSSTTNVKFGSKLTSVDSDGIYLFILKVKSVPQKNFNMSVDVAMKGEHGYLSAVDFPLLLFYGIMCGLYVIYAIAWLILSALQWRDLLRIQFWIGAVILLGLMEKAVFYAEYQSINYSGHSVQGAILFAEILSCMKRTLARMLIIIVSLGFGIVKPRLGPLLHRIIGVGALYFCLGTIEGCLRVLKPKTDPGNQALMAGIPLAVTDS</sequence>